<keyword evidence="1" id="KW-1133">Transmembrane helix</keyword>
<comment type="caution">
    <text evidence="2">The sequence shown here is derived from an EMBL/GenBank/DDBJ whole genome shotgun (WGS) entry which is preliminary data.</text>
</comment>
<evidence type="ECO:0000313" key="3">
    <source>
        <dbReference type="Proteomes" id="UP000037267"/>
    </source>
</evidence>
<accession>A0A0L0W9D4</accession>
<keyword evidence="3" id="KW-1185">Reference proteome</keyword>
<dbReference type="AlphaFoldDB" id="A0A0L0W9D4"/>
<dbReference type="SUPFAM" id="SSF52317">
    <property type="entry name" value="Class I glutamine amidotransferase-like"/>
    <property type="match status" value="1"/>
</dbReference>
<dbReference type="Proteomes" id="UP000037267">
    <property type="component" value="Unassembled WGS sequence"/>
</dbReference>
<sequence length="783" mass="89060">MIIFFVCGTRISYADKEKGNENFKVKFEYGFDQSYRYEHMMPVKIEVKNESRDIEGKIQIITKGYNEPGANTSSEDIYSKSLSLKKGNTKEIDMGMTIHKDRNVIIRILDEKDNVIWEQKNNVKKAEDAEKLLIGVLSDNYDSLAYLNNIPFLQSNEKKKESKVKTIKLKENFPYESAQLKTLDIIVINDFATEKLTKEQVKELEKWIRSGGNLIIGTGDSYEKTLKGLNTINYFKGEKVENINNFNTNTGYSFNSGNPIQIATGQVKDAENLVNIGDNTLVYNKKLNKGNIFTITTNIGMSPFIEWNENVNFLKDIILNYGNISTNKFIDTQNHYYGGNSIVGNIPGERAPSPGIILLIIILFILIVGPINYLILKKLDKREKGWVTIPIIALTFAISMYIWGTKIKTYNVLANNVSVIQFNKNSNNANIYTKTGIITHKTKDLGIKAKENMYLSPEQSDIYNDDESIEKRKVEINFNEKNNLIYRKAASWKSEKISLEGNKNINGIDIPNIKISKDNLQGNIINKSHMDLKDTLLIYNNLVYKVGNIDKNSKKDIDVSLKKMKKTPGINADIYSFTESIYPYNSKEKNHIFSKDLKREILSDNFLKDYGLNDDNTAILIGWNKDNISDDIMINGETPERVDKNLIIIPLDIKYDKGEKISISENVFTPKLLEIEGLRFASPYDKLLQGQGHAIYSFKSPKNIDIESMKIKTTGQGNYPGGIAYIYNNQTKNWDTSSKKSIEIDSSNKELYYDEYKGVVVKLIAGHDGTVEYPSFSLKGVAK</sequence>
<evidence type="ECO:0000256" key="1">
    <source>
        <dbReference type="SAM" id="Phobius"/>
    </source>
</evidence>
<evidence type="ECO:0000313" key="2">
    <source>
        <dbReference type="EMBL" id="KNF08154.1"/>
    </source>
</evidence>
<feature type="transmembrane region" description="Helical" evidence="1">
    <location>
        <begin position="387"/>
        <end position="404"/>
    </location>
</feature>
<dbReference type="Gene3D" id="3.40.50.880">
    <property type="match status" value="1"/>
</dbReference>
<dbReference type="STRING" id="1503.CLPU_9c00500"/>
<name>A0A0L0W9D4_GOTPU</name>
<reference evidence="3" key="1">
    <citation type="submission" date="2015-07" db="EMBL/GenBank/DDBJ databases">
        <title>Draft genome sequence of the purine-degrading Gottschalkia purinilyticum DSM 1384 (formerly Clostridium purinilyticum).</title>
        <authorList>
            <person name="Poehlein A."/>
            <person name="Schiel-Bengelsdorf B."/>
            <person name="Bengelsdorf F.R."/>
            <person name="Daniel R."/>
            <person name="Duerre P."/>
        </authorList>
    </citation>
    <scope>NUCLEOTIDE SEQUENCE [LARGE SCALE GENOMIC DNA]</scope>
    <source>
        <strain evidence="3">DSM 1384</strain>
    </source>
</reference>
<gene>
    <name evidence="2" type="ORF">CLPU_9c00500</name>
</gene>
<proteinExistence type="predicted"/>
<keyword evidence="1" id="KW-0472">Membrane</keyword>
<protein>
    <submittedName>
        <fullName evidence="2">Uncharacterized protein</fullName>
    </submittedName>
</protein>
<dbReference type="EMBL" id="LGSS01000009">
    <property type="protein sequence ID" value="KNF08154.1"/>
    <property type="molecule type" value="Genomic_DNA"/>
</dbReference>
<feature type="transmembrane region" description="Helical" evidence="1">
    <location>
        <begin position="355"/>
        <end position="375"/>
    </location>
</feature>
<dbReference type="InterPro" id="IPR029062">
    <property type="entry name" value="Class_I_gatase-like"/>
</dbReference>
<keyword evidence="1" id="KW-0812">Transmembrane</keyword>
<organism evidence="2 3">
    <name type="scientific">Gottschalkia purinilytica</name>
    <name type="common">Clostridium purinilyticum</name>
    <dbReference type="NCBI Taxonomy" id="1503"/>
    <lineage>
        <taxon>Bacteria</taxon>
        <taxon>Bacillati</taxon>
        <taxon>Bacillota</taxon>
        <taxon>Tissierellia</taxon>
        <taxon>Tissierellales</taxon>
        <taxon>Gottschalkiaceae</taxon>
        <taxon>Gottschalkia</taxon>
    </lineage>
</organism>